<name>A0ABW2XX10_9ACTN</name>
<dbReference type="SUPFAM" id="SSF55785">
    <property type="entry name" value="PYP-like sensor domain (PAS domain)"/>
    <property type="match status" value="2"/>
</dbReference>
<feature type="domain" description="PPM-type phosphatase" evidence="3">
    <location>
        <begin position="491"/>
        <end position="701"/>
    </location>
</feature>
<dbReference type="InterPro" id="IPR013656">
    <property type="entry name" value="PAS_4"/>
</dbReference>
<feature type="compositionally biased region" description="Pro residues" evidence="2">
    <location>
        <begin position="112"/>
        <end position="123"/>
    </location>
</feature>
<dbReference type="Pfam" id="PF08448">
    <property type="entry name" value="PAS_4"/>
    <property type="match status" value="1"/>
</dbReference>
<sequence>MDRIRRDRGQGAALAATVERLRGELAAERGGRRGRAAVEQAKGLLAERLGCGVDTAYDHLLGLAADTGVEPATAAALLLGTDPGPYSPPEPARPPDTVFAPATYLSPSAGAVPPPRAASPPAGPARRAAAVTPGTTAPDPDPALGTTLPDVKVPGGTVLGGTVPGGTVSGGTGSEGMGGSEALASRVASPGTGAADPGPDAGTWLRAALDVMQDPGAYLTPVRAVTGEVADFRVEAVNAGAADLVGRRSEDLVGARLLEHHPGAAVSEPFDDYVRVLETGVPLRRGPGETAGAAGRGGSARLSVRASRAGPGVLVGWRFHDDTADLAAQLARAQRLGNLGWGRWDLATGGARWSGQLYEILGRERAAGPLPLERLADHVLPEDLPHAEHLMRTLLAHREPADLELRVRAGDAVRHVRLMGEPVLDPLGEPVAVHIVFQDVSQRRRCDEMLAATRRQLMRQRRRIAEERHIAVELQRAILPLPRGPRTLPGLRAAVRYLPAQSETRVGGDWYEATALSDDEVFLAIGDVSGHGLPAAAGMARMRNALSGLTCTGAAPDRLLTWLNRLLLDRHRALTASVIAARYEPGPRVLTWAQAGHPPPLLLRGGRAEMLDAPEGVLLGALDAPYMELAITRLQRGDLLLFYTDGLVERRGRDLADGFRLLRETVEERSDAEPDAVIDHVLRSLGAANPDDDTCVLAVQVT</sequence>
<feature type="region of interest" description="Disordered" evidence="2">
    <location>
        <begin position="107"/>
        <end position="142"/>
    </location>
</feature>
<dbReference type="Gene3D" id="3.30.450.20">
    <property type="entry name" value="PAS domain"/>
    <property type="match status" value="2"/>
</dbReference>
<keyword evidence="1" id="KW-0378">Hydrolase</keyword>
<evidence type="ECO:0000256" key="2">
    <source>
        <dbReference type="SAM" id="MobiDB-lite"/>
    </source>
</evidence>
<dbReference type="InterPro" id="IPR001932">
    <property type="entry name" value="PPM-type_phosphatase-like_dom"/>
</dbReference>
<dbReference type="Proteomes" id="UP001597063">
    <property type="component" value="Unassembled WGS sequence"/>
</dbReference>
<dbReference type="InterPro" id="IPR052016">
    <property type="entry name" value="Bact_Sigma-Reg"/>
</dbReference>
<evidence type="ECO:0000259" key="4">
    <source>
        <dbReference type="SMART" id="SM01012"/>
    </source>
</evidence>
<dbReference type="InterPro" id="IPR005561">
    <property type="entry name" value="ANTAR"/>
</dbReference>
<protein>
    <submittedName>
        <fullName evidence="5">SpoIIE family protein phosphatase</fullName>
    </submittedName>
</protein>
<keyword evidence="6" id="KW-1185">Reference proteome</keyword>
<dbReference type="PANTHER" id="PTHR43156">
    <property type="entry name" value="STAGE II SPORULATION PROTEIN E-RELATED"/>
    <property type="match status" value="1"/>
</dbReference>
<gene>
    <name evidence="5" type="ORF">ACFQZM_37955</name>
</gene>
<evidence type="ECO:0000313" key="6">
    <source>
        <dbReference type="Proteomes" id="UP001597063"/>
    </source>
</evidence>
<dbReference type="SMART" id="SM01012">
    <property type="entry name" value="ANTAR"/>
    <property type="match status" value="1"/>
</dbReference>
<dbReference type="InterPro" id="IPR036388">
    <property type="entry name" value="WH-like_DNA-bd_sf"/>
</dbReference>
<feature type="region of interest" description="Disordered" evidence="2">
    <location>
        <begin position="159"/>
        <end position="180"/>
    </location>
</feature>
<reference evidence="6" key="1">
    <citation type="journal article" date="2019" name="Int. J. Syst. Evol. Microbiol.">
        <title>The Global Catalogue of Microorganisms (GCM) 10K type strain sequencing project: providing services to taxonomists for standard genome sequencing and annotation.</title>
        <authorList>
            <consortium name="The Broad Institute Genomics Platform"/>
            <consortium name="The Broad Institute Genome Sequencing Center for Infectious Disease"/>
            <person name="Wu L."/>
            <person name="Ma J."/>
        </authorList>
    </citation>
    <scope>NUCLEOTIDE SEQUENCE [LARGE SCALE GENOMIC DNA]</scope>
    <source>
        <strain evidence="6">JCM 9371</strain>
    </source>
</reference>
<evidence type="ECO:0000256" key="1">
    <source>
        <dbReference type="ARBA" id="ARBA00022801"/>
    </source>
</evidence>
<dbReference type="PANTHER" id="PTHR43156:SF2">
    <property type="entry name" value="STAGE II SPORULATION PROTEIN E"/>
    <property type="match status" value="1"/>
</dbReference>
<accession>A0ABW2XX10</accession>
<dbReference type="RefSeq" id="WP_378325178.1">
    <property type="nucleotide sequence ID" value="NZ_JBHTGP010000018.1"/>
</dbReference>
<dbReference type="InterPro" id="IPR036457">
    <property type="entry name" value="PPM-type-like_dom_sf"/>
</dbReference>
<dbReference type="SMART" id="SM00331">
    <property type="entry name" value="PP2C_SIG"/>
    <property type="match status" value="1"/>
</dbReference>
<evidence type="ECO:0000259" key="3">
    <source>
        <dbReference type="SMART" id="SM00331"/>
    </source>
</evidence>
<dbReference type="EMBL" id="JBHTGP010000018">
    <property type="protein sequence ID" value="MFD0690325.1"/>
    <property type="molecule type" value="Genomic_DNA"/>
</dbReference>
<feature type="domain" description="ANTAR" evidence="4">
    <location>
        <begin position="17"/>
        <end position="79"/>
    </location>
</feature>
<dbReference type="SUPFAM" id="SSF81606">
    <property type="entry name" value="PP2C-like"/>
    <property type="match status" value="1"/>
</dbReference>
<organism evidence="5 6">
    <name type="scientific">Actinomadura fibrosa</name>
    <dbReference type="NCBI Taxonomy" id="111802"/>
    <lineage>
        <taxon>Bacteria</taxon>
        <taxon>Bacillati</taxon>
        <taxon>Actinomycetota</taxon>
        <taxon>Actinomycetes</taxon>
        <taxon>Streptosporangiales</taxon>
        <taxon>Thermomonosporaceae</taxon>
        <taxon>Actinomadura</taxon>
    </lineage>
</organism>
<dbReference type="InterPro" id="IPR035965">
    <property type="entry name" value="PAS-like_dom_sf"/>
</dbReference>
<comment type="caution">
    <text evidence="5">The sequence shown here is derived from an EMBL/GenBank/DDBJ whole genome shotgun (WGS) entry which is preliminary data.</text>
</comment>
<feature type="compositionally biased region" description="Gly residues" evidence="2">
    <location>
        <begin position="159"/>
        <end position="179"/>
    </location>
</feature>
<proteinExistence type="predicted"/>
<dbReference type="Gene3D" id="3.60.40.10">
    <property type="entry name" value="PPM-type phosphatase domain"/>
    <property type="match status" value="1"/>
</dbReference>
<dbReference type="Pfam" id="PF07228">
    <property type="entry name" value="SpoIIE"/>
    <property type="match status" value="1"/>
</dbReference>
<evidence type="ECO:0000313" key="5">
    <source>
        <dbReference type="EMBL" id="MFD0690325.1"/>
    </source>
</evidence>
<feature type="compositionally biased region" description="Low complexity" evidence="2">
    <location>
        <begin position="124"/>
        <end position="138"/>
    </location>
</feature>
<dbReference type="Pfam" id="PF03861">
    <property type="entry name" value="ANTAR"/>
    <property type="match status" value="1"/>
</dbReference>
<dbReference type="Gene3D" id="1.10.10.10">
    <property type="entry name" value="Winged helix-like DNA-binding domain superfamily/Winged helix DNA-binding domain"/>
    <property type="match status" value="1"/>
</dbReference>